<evidence type="ECO:0008006" key="3">
    <source>
        <dbReference type="Google" id="ProtNLM"/>
    </source>
</evidence>
<evidence type="ECO:0000313" key="2">
    <source>
        <dbReference type="Proteomes" id="UP000321944"/>
    </source>
</evidence>
<reference evidence="1 2" key="1">
    <citation type="submission" date="2019-07" db="EMBL/GenBank/DDBJ databases">
        <title>Complete Genome Sequence of Leptotrichia wadei Strain JMUB3936.</title>
        <authorList>
            <person name="Watanabe S."/>
            <person name="Cui L."/>
        </authorList>
    </citation>
    <scope>NUCLEOTIDE SEQUENCE [LARGE SCALE GENOMIC DNA]</scope>
    <source>
        <strain evidence="1 2">JMUB3936</strain>
    </source>
</reference>
<protein>
    <recommendedName>
        <fullName evidence="3">Viral A-type inclusion protein</fullName>
    </recommendedName>
</protein>
<accession>A0A510KRH9</accession>
<dbReference type="Proteomes" id="UP000321944">
    <property type="component" value="Chromosome"/>
</dbReference>
<dbReference type="RefSeq" id="WP_232054016.1">
    <property type="nucleotide sequence ID" value="NZ_AP019841.1"/>
</dbReference>
<proteinExistence type="predicted"/>
<dbReference type="AlphaFoldDB" id="A0A510KRH9"/>
<sequence length="216" mass="25557">MLKNNGKYVEKQRKNKKMKKVKKLALLSILVLGISSLSYSYEDYYQKVYTVKVSKEDLFKAVNATKNQQKKLSKIFDEYQKKAEGVEKNLVQFDVKKDKIGKIEEDRYRAIARVLSNEQLEAYNSYINSQKEMFNEKNDKVKNLVDSLNLTNVQKSRVLKYERDFKRAVGKLRDQRLTENEFVAKYNELRQQRNEKMKTVLLDDQVKLIENFTTNA</sequence>
<name>A0A510KRH9_9FUSO</name>
<gene>
    <name evidence="1" type="ORF">JMUB3936_0586</name>
</gene>
<dbReference type="EMBL" id="AP019841">
    <property type="protein sequence ID" value="BBM54302.1"/>
    <property type="molecule type" value="Genomic_DNA"/>
</dbReference>
<organism evidence="1 2">
    <name type="scientific">Leptotrichia wadei</name>
    <dbReference type="NCBI Taxonomy" id="157687"/>
    <lineage>
        <taxon>Bacteria</taxon>
        <taxon>Fusobacteriati</taxon>
        <taxon>Fusobacteriota</taxon>
        <taxon>Fusobacteriia</taxon>
        <taxon>Fusobacteriales</taxon>
        <taxon>Leptotrichiaceae</taxon>
        <taxon>Leptotrichia</taxon>
    </lineage>
</organism>
<evidence type="ECO:0000313" key="1">
    <source>
        <dbReference type="EMBL" id="BBM54302.1"/>
    </source>
</evidence>